<accession>A0A921N0I8</accession>
<comment type="caution">
    <text evidence="1">The sequence shown here is derived from an EMBL/GenBank/DDBJ whole genome shotgun (WGS) entry which is preliminary data.</text>
</comment>
<reference evidence="1" key="2">
    <citation type="submission" date="2021-09" db="EMBL/GenBank/DDBJ databases">
        <authorList>
            <person name="Gilroy R."/>
        </authorList>
    </citation>
    <scope>NUCLEOTIDE SEQUENCE</scope>
    <source>
        <strain evidence="1">1277</strain>
    </source>
</reference>
<sequence length="306" mass="34837">MAVKSKATESTKITNRKLVYCSNCDKDKKPSDFYKSYGNTASGLLCYCKDCVITMGLDALGNIDIVKFKEMLMKVDRPYIHQLFASNVEKYGEKGSSTVIGFYFKDLGMMQNRLLRYRDSIFEGDSKIDSAYVNVEEDNILPPEVIKRWGTNYTKEQIRKLENFSKDMQNSYDVKTASHKDYLHKICKVSLKMDEALDNDNIGEFQKLSQVYDTLMKSAKFTAVQRSAIDDMGGFATLSEFIDKLERDGFIEPYGVKEDFDVVEATIADMKRYTKNLVLGDPSIQSMAQESLLRGVDDDVTEEGDE</sequence>
<protein>
    <submittedName>
        <fullName evidence="1">Uncharacterized protein</fullName>
    </submittedName>
</protein>
<evidence type="ECO:0000313" key="2">
    <source>
        <dbReference type="Proteomes" id="UP000776700"/>
    </source>
</evidence>
<dbReference type="Proteomes" id="UP000776700">
    <property type="component" value="Unassembled WGS sequence"/>
</dbReference>
<gene>
    <name evidence="1" type="ORF">K8V90_06435</name>
</gene>
<organism evidence="1 2">
    <name type="scientific">Romboutsia timonensis</name>
    <dbReference type="NCBI Taxonomy" id="1776391"/>
    <lineage>
        <taxon>Bacteria</taxon>
        <taxon>Bacillati</taxon>
        <taxon>Bacillota</taxon>
        <taxon>Clostridia</taxon>
        <taxon>Peptostreptococcales</taxon>
        <taxon>Peptostreptococcaceae</taxon>
        <taxon>Romboutsia</taxon>
    </lineage>
</organism>
<dbReference type="EMBL" id="DYUB01000200">
    <property type="protein sequence ID" value="HJG96722.1"/>
    <property type="molecule type" value="Genomic_DNA"/>
</dbReference>
<evidence type="ECO:0000313" key="1">
    <source>
        <dbReference type="EMBL" id="HJG96722.1"/>
    </source>
</evidence>
<name>A0A921N0I8_9FIRM</name>
<dbReference type="AlphaFoldDB" id="A0A921N0I8"/>
<reference evidence="1" key="1">
    <citation type="journal article" date="2021" name="PeerJ">
        <title>Extensive microbial diversity within the chicken gut microbiome revealed by metagenomics and culture.</title>
        <authorList>
            <person name="Gilroy R."/>
            <person name="Ravi A."/>
            <person name="Getino M."/>
            <person name="Pursley I."/>
            <person name="Horton D.L."/>
            <person name="Alikhan N.F."/>
            <person name="Baker D."/>
            <person name="Gharbi K."/>
            <person name="Hall N."/>
            <person name="Watson M."/>
            <person name="Adriaenssens E.M."/>
            <person name="Foster-Nyarko E."/>
            <person name="Jarju S."/>
            <person name="Secka A."/>
            <person name="Antonio M."/>
            <person name="Oren A."/>
            <person name="Chaudhuri R.R."/>
            <person name="La Ragione R."/>
            <person name="Hildebrand F."/>
            <person name="Pallen M.J."/>
        </authorList>
    </citation>
    <scope>NUCLEOTIDE SEQUENCE</scope>
    <source>
        <strain evidence="1">1277</strain>
    </source>
</reference>
<proteinExistence type="predicted"/>